<dbReference type="RefSeq" id="WP_316026545.1">
    <property type="nucleotide sequence ID" value="NZ_JAWDIO010000002.1"/>
</dbReference>
<dbReference type="EMBL" id="JAWDIO010000002">
    <property type="protein sequence ID" value="MDU0354984.1"/>
    <property type="molecule type" value="Genomic_DNA"/>
</dbReference>
<feature type="signal peptide" evidence="1">
    <location>
        <begin position="1"/>
        <end position="24"/>
    </location>
</feature>
<name>A0ABU3SYA2_9ALTE</name>
<keyword evidence="3" id="KW-1185">Reference proteome</keyword>
<gene>
    <name evidence="2" type="ORF">RS130_14695</name>
</gene>
<feature type="chain" id="PRO_5046786126" description="Sel1 repeat family protein" evidence="1">
    <location>
        <begin position="25"/>
        <end position="217"/>
    </location>
</feature>
<dbReference type="SUPFAM" id="SSF81901">
    <property type="entry name" value="HCP-like"/>
    <property type="match status" value="1"/>
</dbReference>
<dbReference type="Gene3D" id="1.25.40.10">
    <property type="entry name" value="Tetratricopeptide repeat domain"/>
    <property type="match status" value="1"/>
</dbReference>
<dbReference type="Proteomes" id="UP001247805">
    <property type="component" value="Unassembled WGS sequence"/>
</dbReference>
<protein>
    <recommendedName>
        <fullName evidence="4">Sel1 repeat family protein</fullName>
    </recommendedName>
</protein>
<comment type="caution">
    <text evidence="2">The sequence shown here is derived from an EMBL/GenBank/DDBJ whole genome shotgun (WGS) entry which is preliminary data.</text>
</comment>
<evidence type="ECO:0000313" key="2">
    <source>
        <dbReference type="EMBL" id="MDU0354984.1"/>
    </source>
</evidence>
<dbReference type="InterPro" id="IPR006597">
    <property type="entry name" value="Sel1-like"/>
</dbReference>
<accession>A0ABU3SYA2</accession>
<keyword evidence="1" id="KW-0732">Signal</keyword>
<sequence>MKKWLLGLSTSLVVSSLYSFSALAIDVFEADRLYKNEQYKQAQIEYSKAAQVGSPHAFYQLGTIYLKGYDVPQDSISAFIWLSLAAEYNFSDSKKAAKEVFDLLSSKQQQNAEIILSSIKQKLSKESVQLQYFPQLSQENLKEKVTFGGDGNLDIVYQDADLILDDFSTSFADDSFYDDVSLFGDPNEDGDGFSSDAQEAQTGVVRVPAQFIQRTPF</sequence>
<organism evidence="2 3">
    <name type="scientific">Paraglaciecola aquimarina</name>
    <dbReference type="NCBI Taxonomy" id="1235557"/>
    <lineage>
        <taxon>Bacteria</taxon>
        <taxon>Pseudomonadati</taxon>
        <taxon>Pseudomonadota</taxon>
        <taxon>Gammaproteobacteria</taxon>
        <taxon>Alteromonadales</taxon>
        <taxon>Alteromonadaceae</taxon>
        <taxon>Paraglaciecola</taxon>
    </lineage>
</organism>
<evidence type="ECO:0000313" key="3">
    <source>
        <dbReference type="Proteomes" id="UP001247805"/>
    </source>
</evidence>
<evidence type="ECO:0008006" key="4">
    <source>
        <dbReference type="Google" id="ProtNLM"/>
    </source>
</evidence>
<dbReference type="SMART" id="SM00671">
    <property type="entry name" value="SEL1"/>
    <property type="match status" value="1"/>
</dbReference>
<dbReference type="InterPro" id="IPR011990">
    <property type="entry name" value="TPR-like_helical_dom_sf"/>
</dbReference>
<reference evidence="2 3" key="1">
    <citation type="submission" date="2023-10" db="EMBL/GenBank/DDBJ databases">
        <title>Glaciecola aquimarina strain GGW-M5 nov., isolated from a coastal seawater.</title>
        <authorList>
            <person name="Bayburt H."/>
            <person name="Kim J.M."/>
            <person name="Choi B.J."/>
            <person name="Jeon C.O."/>
        </authorList>
    </citation>
    <scope>NUCLEOTIDE SEQUENCE [LARGE SCALE GENOMIC DNA]</scope>
    <source>
        <strain evidence="2 3">KCTC 32108</strain>
    </source>
</reference>
<proteinExistence type="predicted"/>
<evidence type="ECO:0000256" key="1">
    <source>
        <dbReference type="SAM" id="SignalP"/>
    </source>
</evidence>